<feature type="domain" description="Sulfatase N-terminal" evidence="3">
    <location>
        <begin position="31"/>
        <end position="443"/>
    </location>
</feature>
<evidence type="ECO:0000313" key="5">
    <source>
        <dbReference type="Proteomes" id="UP000477911"/>
    </source>
</evidence>
<organism evidence="4 5">
    <name type="scientific">Pseudooceanicola albus</name>
    <dbReference type="NCBI Taxonomy" id="2692189"/>
    <lineage>
        <taxon>Bacteria</taxon>
        <taxon>Pseudomonadati</taxon>
        <taxon>Pseudomonadota</taxon>
        <taxon>Alphaproteobacteria</taxon>
        <taxon>Rhodobacterales</taxon>
        <taxon>Paracoccaceae</taxon>
        <taxon>Pseudooceanicola</taxon>
    </lineage>
</organism>
<dbReference type="SUPFAM" id="SSF53649">
    <property type="entry name" value="Alkaline phosphatase-like"/>
    <property type="match status" value="1"/>
</dbReference>
<feature type="region of interest" description="Disordered" evidence="2">
    <location>
        <begin position="1"/>
        <end position="24"/>
    </location>
</feature>
<proteinExistence type="inferred from homology"/>
<keyword evidence="5" id="KW-1185">Reference proteome</keyword>
<dbReference type="InterPro" id="IPR000917">
    <property type="entry name" value="Sulfatase_N"/>
</dbReference>
<name>A0A6L7G7N2_9RHOB</name>
<dbReference type="Proteomes" id="UP000477911">
    <property type="component" value="Unassembled WGS sequence"/>
</dbReference>
<dbReference type="GO" id="GO:0016787">
    <property type="term" value="F:hydrolase activity"/>
    <property type="evidence" value="ECO:0007669"/>
    <property type="project" value="UniProtKB-KW"/>
</dbReference>
<dbReference type="Gene3D" id="3.40.720.10">
    <property type="entry name" value="Alkaline Phosphatase, subunit A"/>
    <property type="match status" value="1"/>
</dbReference>
<dbReference type="PANTHER" id="PTHR42693">
    <property type="entry name" value="ARYLSULFATASE FAMILY MEMBER"/>
    <property type="match status" value="1"/>
</dbReference>
<comment type="similarity">
    <text evidence="1">Belongs to the sulfatase family.</text>
</comment>
<keyword evidence="4" id="KW-0378">Hydrolase</keyword>
<dbReference type="CDD" id="cd16025">
    <property type="entry name" value="PAS_like"/>
    <property type="match status" value="1"/>
</dbReference>
<dbReference type="EMBL" id="WUMU01000018">
    <property type="protein sequence ID" value="MXN19416.1"/>
    <property type="molecule type" value="Genomic_DNA"/>
</dbReference>
<protein>
    <submittedName>
        <fullName evidence="4">Sulfatase-like hydrolase/transferase</fullName>
    </submittedName>
</protein>
<dbReference type="RefSeq" id="WP_160895541.1">
    <property type="nucleotide sequence ID" value="NZ_WUMU01000018.1"/>
</dbReference>
<dbReference type="GO" id="GO:0016740">
    <property type="term" value="F:transferase activity"/>
    <property type="evidence" value="ECO:0007669"/>
    <property type="project" value="UniProtKB-KW"/>
</dbReference>
<evidence type="ECO:0000259" key="3">
    <source>
        <dbReference type="Pfam" id="PF00884"/>
    </source>
</evidence>
<dbReference type="Gene3D" id="3.30.1120.10">
    <property type="match status" value="1"/>
</dbReference>
<dbReference type="InterPro" id="IPR017850">
    <property type="entry name" value="Alkaline_phosphatase_core_sf"/>
</dbReference>
<sequence>MTQDTRQMIGRTHHESDRRYAPIAAGPKGQPNVIYVVLDDVGYADLGCFGSDIDTRNFDSLADNGLRYANFHTTTLCSPTRACLLTGRNHHSVGMRYIANADMGWPSGRGAIDHKAGTLAEMLRMQGFATYAVGKWHLAPTEQANAAGPFDQWPLGRGFDRFYGFMNGGTDQYYPELFEDNHPTRPPKSPEEGYHLSDDLADRAVRFMSDKMAIWPDKPFFLYLCYGAGHFPHHAPAAAMEKYRGAFAHGWDEERERRLAKQKRMGLVPADTALPDPNPGVRPWADLSQEERAVSERMQEAYAAFLDHTDKSFGRVLDFLDRTGQRENTIIVLISDNGASVDCDPDGTTNVLRWFNRISDDYEVSAQEIDQIGGPRSFGNYPWGWAQASNTPLKLYKSFTHGGGVRDPMIFSWPAGIEAAGGIRSQFTHATDITPTVLELCGYTAPEVISGVPQMPVHGESFAYSFLEPGAETLKKTQYFEMYGHRSIWHQGWKAVTCHKAGTDFESEAWELYHLDEDFSETRDLAAEMPGKLTELKERWWAEAGRYGVEPLDDSDVLFKPAYRPGAPRWRASYTFHPPLSPIPPETAPLTQDRPHSITVTVERDSPDQDGTLVCFGSCHGGYGLDIIENRLVYVYNAAGTGVTRLVSDREVPLGRSTLTFEFDKTGSLQGRGRLLIDGVAAGACDFPRTLLRLSLAPLKFGASHPEPVDPDRRDAPAFRGRLLRVDYALGADSGLMPDTLDID</sequence>
<evidence type="ECO:0000256" key="1">
    <source>
        <dbReference type="ARBA" id="ARBA00008779"/>
    </source>
</evidence>
<keyword evidence="4" id="KW-0808">Transferase</keyword>
<dbReference type="Pfam" id="PF00884">
    <property type="entry name" value="Sulfatase"/>
    <property type="match status" value="1"/>
</dbReference>
<reference evidence="4 5" key="1">
    <citation type="submission" date="2019-12" db="EMBL/GenBank/DDBJ databases">
        <authorList>
            <person name="Li M."/>
        </authorList>
    </citation>
    <scope>NUCLEOTIDE SEQUENCE [LARGE SCALE GENOMIC DNA]</scope>
    <source>
        <strain evidence="4 5">GBMRC 2024</strain>
    </source>
</reference>
<accession>A0A6L7G7N2</accession>
<evidence type="ECO:0000256" key="2">
    <source>
        <dbReference type="SAM" id="MobiDB-lite"/>
    </source>
</evidence>
<comment type="caution">
    <text evidence="4">The sequence shown here is derived from an EMBL/GenBank/DDBJ whole genome shotgun (WGS) entry which is preliminary data.</text>
</comment>
<gene>
    <name evidence="4" type="ORF">GR170_16390</name>
</gene>
<dbReference type="InterPro" id="IPR050738">
    <property type="entry name" value="Sulfatase"/>
</dbReference>
<dbReference type="AlphaFoldDB" id="A0A6L7G7N2"/>
<evidence type="ECO:0000313" key="4">
    <source>
        <dbReference type="EMBL" id="MXN19416.1"/>
    </source>
</evidence>